<dbReference type="OrthoDB" id="3799642at2759"/>
<gene>
    <name evidence="7" type="ORF">EKO04_001145</name>
</gene>
<comment type="subcellular location">
    <subcellularLocation>
        <location evidence="1">Membrane</location>
        <topology evidence="1">Single-pass membrane protein</topology>
    </subcellularLocation>
</comment>
<protein>
    <recommendedName>
        <fullName evidence="9">Extracellular membrane protein CFEM domain-containing protein</fullName>
    </recommendedName>
</protein>
<feature type="transmembrane region" description="Helical" evidence="6">
    <location>
        <begin position="170"/>
        <end position="198"/>
    </location>
</feature>
<dbReference type="GO" id="GO:0016020">
    <property type="term" value="C:membrane"/>
    <property type="evidence" value="ECO:0007669"/>
    <property type="project" value="UniProtKB-SubCell"/>
</dbReference>
<organism evidence="7 8">
    <name type="scientific">Ascochyta lentis</name>
    <dbReference type="NCBI Taxonomy" id="205686"/>
    <lineage>
        <taxon>Eukaryota</taxon>
        <taxon>Fungi</taxon>
        <taxon>Dikarya</taxon>
        <taxon>Ascomycota</taxon>
        <taxon>Pezizomycotina</taxon>
        <taxon>Dothideomycetes</taxon>
        <taxon>Pleosporomycetidae</taxon>
        <taxon>Pleosporales</taxon>
        <taxon>Pleosporineae</taxon>
        <taxon>Didymellaceae</taxon>
        <taxon>Ascochyta</taxon>
    </lineage>
</organism>
<reference evidence="7" key="2">
    <citation type="submission" date="2020-09" db="EMBL/GenBank/DDBJ databases">
        <title>Reference genome assembly for Australian Ascochyta lentis isolate Al4.</title>
        <authorList>
            <person name="Lee R.C."/>
            <person name="Farfan-Caceres L.M."/>
            <person name="Debler J.W."/>
            <person name="Williams A.H."/>
            <person name="Henares B.M."/>
        </authorList>
    </citation>
    <scope>NUCLEOTIDE SEQUENCE</scope>
    <source>
        <strain evidence="7">Al4</strain>
    </source>
</reference>
<dbReference type="Proteomes" id="UP000651452">
    <property type="component" value="Unassembled WGS sequence"/>
</dbReference>
<comment type="caution">
    <text evidence="7">The sequence shown here is derived from an EMBL/GenBank/DDBJ whole genome shotgun (WGS) entry which is preliminary data.</text>
</comment>
<evidence type="ECO:0000256" key="4">
    <source>
        <dbReference type="ARBA" id="ARBA00023136"/>
    </source>
</evidence>
<accession>A0A8H7JDU2</accession>
<evidence type="ECO:0000256" key="5">
    <source>
        <dbReference type="SAM" id="MobiDB-lite"/>
    </source>
</evidence>
<proteinExistence type="predicted"/>
<keyword evidence="8" id="KW-1185">Reference proteome</keyword>
<keyword evidence="3 6" id="KW-1133">Transmembrane helix</keyword>
<dbReference type="EMBL" id="RZGK01000002">
    <property type="protein sequence ID" value="KAF9701939.1"/>
    <property type="molecule type" value="Genomic_DNA"/>
</dbReference>
<evidence type="ECO:0000256" key="6">
    <source>
        <dbReference type="SAM" id="Phobius"/>
    </source>
</evidence>
<dbReference type="InterPro" id="IPR051694">
    <property type="entry name" value="Immunoregulatory_rcpt-like"/>
</dbReference>
<name>A0A8H7JDU2_9PLEO</name>
<evidence type="ECO:0000313" key="8">
    <source>
        <dbReference type="Proteomes" id="UP000651452"/>
    </source>
</evidence>
<feature type="region of interest" description="Disordered" evidence="5">
    <location>
        <begin position="140"/>
        <end position="168"/>
    </location>
</feature>
<evidence type="ECO:0008006" key="9">
    <source>
        <dbReference type="Google" id="ProtNLM"/>
    </source>
</evidence>
<dbReference type="GO" id="GO:0071944">
    <property type="term" value="C:cell periphery"/>
    <property type="evidence" value="ECO:0007669"/>
    <property type="project" value="UniProtKB-ARBA"/>
</dbReference>
<dbReference type="AlphaFoldDB" id="A0A8H7JDU2"/>
<dbReference type="CDD" id="cd12087">
    <property type="entry name" value="TM_EGFR-like"/>
    <property type="match status" value="1"/>
</dbReference>
<reference evidence="7" key="1">
    <citation type="submission" date="2018-12" db="EMBL/GenBank/DDBJ databases">
        <authorList>
            <person name="Syme R.A."/>
            <person name="Farfan-Caceres L."/>
            <person name="Lichtenzveig J."/>
        </authorList>
    </citation>
    <scope>NUCLEOTIDE SEQUENCE</scope>
    <source>
        <strain evidence="7">Al4</strain>
    </source>
</reference>
<dbReference type="PANTHER" id="PTHR15549">
    <property type="entry name" value="PAIRED IMMUNOGLOBULIN-LIKE TYPE 2 RECEPTOR"/>
    <property type="match status" value="1"/>
</dbReference>
<evidence type="ECO:0000256" key="2">
    <source>
        <dbReference type="ARBA" id="ARBA00022692"/>
    </source>
</evidence>
<evidence type="ECO:0000313" key="7">
    <source>
        <dbReference type="EMBL" id="KAF9701939.1"/>
    </source>
</evidence>
<sequence>MAQATCVYRNSALKLPECTDECLKTHTGTCDREGCTCGDDLKAWCEASNEGPQLWFTLMAIFTLQCEGTVGGPLTNDTVPLPLRDYAVKNTVKTTATPVVSRSSSQSVATLTGVPSTGTASAAVESLSLDTTATTNDNVATVLGDGGSSTMHTADTASSSSSTSQSDTPVLSTATIAGIAVGGTVLLALIVCVVFFFLRRHKRKKSANSISPPAYEPTDEKHEYVKPELDGQALEHHYSDLDVAAPVEYAELDTGSPVIPAGETGQLSGHDGRARTAQNF</sequence>
<keyword evidence="4 6" id="KW-0472">Membrane</keyword>
<evidence type="ECO:0000256" key="1">
    <source>
        <dbReference type="ARBA" id="ARBA00004167"/>
    </source>
</evidence>
<evidence type="ECO:0000256" key="3">
    <source>
        <dbReference type="ARBA" id="ARBA00022989"/>
    </source>
</evidence>
<keyword evidence="2 6" id="KW-0812">Transmembrane</keyword>